<dbReference type="RefSeq" id="WP_217870072.1">
    <property type="nucleotide sequence ID" value="NZ_JAHSTU010000001.1"/>
</dbReference>
<evidence type="ECO:0000313" key="2">
    <source>
        <dbReference type="EMBL" id="MBV4518732.1"/>
    </source>
</evidence>
<protein>
    <submittedName>
        <fullName evidence="2">Uncharacterized protein</fullName>
    </submittedName>
</protein>
<dbReference type="EMBL" id="JAHSTU010000001">
    <property type="protein sequence ID" value="MBV4518732.1"/>
    <property type="molecule type" value="Genomic_DNA"/>
</dbReference>
<name>A0ABS6QIH1_9PSED</name>
<sequence>MSASSSINQLDPTMTAPWTRPEPLPNKPGGESNLLHRSAWVDPANPLRLEFKAWYEFPPPPGCEQVDVFLGDNESNIIASRTWTLPMSPGDYYVEIPADRLPHGEQQISFIMTNYLGVPARSFPYTVTVDKQEPVLNASSHLTFPPAVSPPDKLTARYLEQNGDEVKAGLPAYTTPRPWDRITWYWGSTPGSLEQGGVIELDDQNHSAPVTITVPGDLIRSRGDGLRYVWYQVHDRAGNPSSRSDSVELDVAATPIPRVLPHVTIKELSTTAPSGILDPLKAMNGVTVTIPSEAVIYEGEGVFVLWGEKGTPGSYRTNTPILPGSKDYHIPSEKVRYHINRTLVVGYEVIEPGVVDPHTSNPFNLRVERLTGTPAVQCDKVTGGRLSVASVPDGGVAKFTLGRWSHMGTEQFVTIVVRGLSTSNQQLDIPVVTDFPVPAAGQTIDVGQITKANLQRFKLNNQLEVRVRVSFDGKLTWQVFTSLTPTLVA</sequence>
<keyword evidence="3" id="KW-1185">Reference proteome</keyword>
<proteinExistence type="predicted"/>
<feature type="compositionally biased region" description="Polar residues" evidence="1">
    <location>
        <begin position="1"/>
        <end position="12"/>
    </location>
</feature>
<reference evidence="2" key="1">
    <citation type="submission" date="2021-06" db="EMBL/GenBank/DDBJ databases">
        <title>Updating the genus Pseudomonas: Description of 43 new species and partition of the Pseudomonas putida group.</title>
        <authorList>
            <person name="Girard L."/>
            <person name="Lood C."/>
            <person name="Vandamme P."/>
            <person name="Rokni-Zadeh H."/>
            <person name="Van Noort V."/>
            <person name="Hofte M."/>
            <person name="Lavigne R."/>
            <person name="De Mot R."/>
        </authorList>
    </citation>
    <scope>NUCLEOTIDE SEQUENCE</scope>
    <source>
        <strain evidence="2">SWRI74</strain>
    </source>
</reference>
<gene>
    <name evidence="2" type="ORF">KVG88_01570</name>
</gene>
<organism evidence="2 3">
    <name type="scientific">Pseudomonas azerbaijanoccidentalis</name>
    <dbReference type="NCBI Taxonomy" id="2842347"/>
    <lineage>
        <taxon>Bacteria</taxon>
        <taxon>Pseudomonadati</taxon>
        <taxon>Pseudomonadota</taxon>
        <taxon>Gammaproteobacteria</taxon>
        <taxon>Pseudomonadales</taxon>
        <taxon>Pseudomonadaceae</taxon>
        <taxon>Pseudomonas</taxon>
    </lineage>
</organism>
<feature type="region of interest" description="Disordered" evidence="1">
    <location>
        <begin position="1"/>
        <end position="31"/>
    </location>
</feature>
<evidence type="ECO:0000256" key="1">
    <source>
        <dbReference type="SAM" id="MobiDB-lite"/>
    </source>
</evidence>
<accession>A0ABS6QIH1</accession>
<dbReference type="Proteomes" id="UP001049200">
    <property type="component" value="Unassembled WGS sequence"/>
</dbReference>
<comment type="caution">
    <text evidence="2">The sequence shown here is derived from an EMBL/GenBank/DDBJ whole genome shotgun (WGS) entry which is preliminary data.</text>
</comment>
<evidence type="ECO:0000313" key="3">
    <source>
        <dbReference type="Proteomes" id="UP001049200"/>
    </source>
</evidence>